<dbReference type="RefSeq" id="WP_063030515.1">
    <property type="nucleotide sequence ID" value="NZ_PYHS01000003.1"/>
</dbReference>
<name>A0A2T2Z9W4_9NOCA</name>
<comment type="caution">
    <text evidence="2">The sequence shown here is derived from an EMBL/GenBank/DDBJ whole genome shotgun (WGS) entry which is preliminary data.</text>
</comment>
<protein>
    <submittedName>
        <fullName evidence="2">Uncharacterized protein</fullName>
    </submittedName>
</protein>
<proteinExistence type="predicted"/>
<sequence>MVGRLVGVVRIGLPLPPHPEHRRGDQRPNSTLNIEKIMPEVNIVNARIPHDCTNGSVSAPSHQSTRAAIANPPSKA</sequence>
<dbReference type="AlphaFoldDB" id="A0A2T2Z9W4"/>
<evidence type="ECO:0000313" key="3">
    <source>
        <dbReference type="Proteomes" id="UP000241647"/>
    </source>
</evidence>
<dbReference type="Proteomes" id="UP000241647">
    <property type="component" value="Unassembled WGS sequence"/>
</dbReference>
<evidence type="ECO:0000256" key="1">
    <source>
        <dbReference type="SAM" id="MobiDB-lite"/>
    </source>
</evidence>
<feature type="compositionally biased region" description="Polar residues" evidence="1">
    <location>
        <begin position="53"/>
        <end position="66"/>
    </location>
</feature>
<reference evidence="2 3" key="1">
    <citation type="submission" date="2018-02" db="EMBL/GenBank/DDBJ databases">
        <title>8 Nocardia nova and 1 Nocardia cyriacigeorgica strain used for evolution to TMP-SMX.</title>
        <authorList>
            <person name="Mehta H."/>
            <person name="Weng J."/>
            <person name="Shamoo Y."/>
        </authorList>
    </citation>
    <scope>NUCLEOTIDE SEQUENCE [LARGE SCALE GENOMIC DNA]</scope>
    <source>
        <strain evidence="2 3">ATCC 33727</strain>
    </source>
</reference>
<feature type="region of interest" description="Disordered" evidence="1">
    <location>
        <begin position="53"/>
        <end position="76"/>
    </location>
</feature>
<evidence type="ECO:0000313" key="2">
    <source>
        <dbReference type="EMBL" id="PSR64547.1"/>
    </source>
</evidence>
<organism evidence="2 3">
    <name type="scientific">Nocardia nova</name>
    <dbReference type="NCBI Taxonomy" id="37330"/>
    <lineage>
        <taxon>Bacteria</taxon>
        <taxon>Bacillati</taxon>
        <taxon>Actinomycetota</taxon>
        <taxon>Actinomycetes</taxon>
        <taxon>Mycobacteriales</taxon>
        <taxon>Nocardiaceae</taxon>
        <taxon>Nocardia</taxon>
    </lineage>
</organism>
<accession>A0A2T2Z9W4</accession>
<dbReference type="EMBL" id="PYHS01000003">
    <property type="protein sequence ID" value="PSR64547.1"/>
    <property type="molecule type" value="Genomic_DNA"/>
</dbReference>
<gene>
    <name evidence="2" type="ORF">C8259_05770</name>
</gene>